<dbReference type="EMBL" id="BSPD01000085">
    <property type="protein sequence ID" value="GLS27645.1"/>
    <property type="molecule type" value="Genomic_DNA"/>
</dbReference>
<dbReference type="InterPro" id="IPR006171">
    <property type="entry name" value="TOPRIM_dom"/>
</dbReference>
<evidence type="ECO:0000256" key="1">
    <source>
        <dbReference type="ARBA" id="ARBA00000213"/>
    </source>
</evidence>
<dbReference type="PROSITE" id="PS52039">
    <property type="entry name" value="TOPO_IA_2"/>
    <property type="match status" value="1"/>
</dbReference>
<evidence type="ECO:0000256" key="13">
    <source>
        <dbReference type="SAM" id="MobiDB-lite"/>
    </source>
</evidence>
<dbReference type="Gene3D" id="3.40.50.140">
    <property type="match status" value="1"/>
</dbReference>
<dbReference type="CDD" id="cd03362">
    <property type="entry name" value="TOPRIM_TopoIA_TopoIII"/>
    <property type="match status" value="1"/>
</dbReference>
<dbReference type="InterPro" id="IPR003602">
    <property type="entry name" value="Topo_IA_DNA-bd_dom"/>
</dbReference>
<dbReference type="InterPro" id="IPR023405">
    <property type="entry name" value="Topo_IA_core_domain"/>
</dbReference>
<dbReference type="GO" id="GO:0046872">
    <property type="term" value="F:metal ion binding"/>
    <property type="evidence" value="ECO:0007669"/>
    <property type="project" value="UniProtKB-KW"/>
</dbReference>
<keyword evidence="17" id="KW-1185">Reference proteome</keyword>
<feature type="domain" description="Toprim" evidence="14">
    <location>
        <begin position="1"/>
        <end position="134"/>
    </location>
</feature>
<dbReference type="AlphaFoldDB" id="A0AA37T663"/>
<evidence type="ECO:0000256" key="4">
    <source>
        <dbReference type="ARBA" id="ARBA00022723"/>
    </source>
</evidence>
<dbReference type="SMART" id="SM00493">
    <property type="entry name" value="TOPRIM"/>
    <property type="match status" value="1"/>
</dbReference>
<dbReference type="NCBIfam" id="NF005829">
    <property type="entry name" value="PRK07726.1"/>
    <property type="match status" value="1"/>
</dbReference>
<feature type="region of interest" description="Disordered" evidence="13">
    <location>
        <begin position="652"/>
        <end position="684"/>
    </location>
</feature>
<dbReference type="RefSeq" id="WP_232592566.1">
    <property type="nucleotide sequence ID" value="NZ_BSPD01000085.1"/>
</dbReference>
<keyword evidence="6" id="KW-0799">Topoisomerase</keyword>
<dbReference type="GO" id="GO:0006310">
    <property type="term" value="P:DNA recombination"/>
    <property type="evidence" value="ECO:0007669"/>
    <property type="project" value="TreeGrafter"/>
</dbReference>
<dbReference type="InterPro" id="IPR013826">
    <property type="entry name" value="Topo_IA_cen_sub3"/>
</dbReference>
<dbReference type="PANTHER" id="PTHR11390">
    <property type="entry name" value="PROKARYOTIC DNA TOPOISOMERASE"/>
    <property type="match status" value="1"/>
</dbReference>
<dbReference type="PANTHER" id="PTHR11390:SF21">
    <property type="entry name" value="DNA TOPOISOMERASE 3-ALPHA"/>
    <property type="match status" value="1"/>
</dbReference>
<dbReference type="FunFam" id="1.10.290.10:FF:000004">
    <property type="entry name" value="DNA topoisomerase 3"/>
    <property type="match status" value="1"/>
</dbReference>
<evidence type="ECO:0000256" key="8">
    <source>
        <dbReference type="ARBA" id="ARBA00023235"/>
    </source>
</evidence>
<keyword evidence="4" id="KW-0479">Metal-binding</keyword>
<dbReference type="InterPro" id="IPR013825">
    <property type="entry name" value="Topo_IA_cen_sub2"/>
</dbReference>
<organism evidence="16 17">
    <name type="scientific">Marinibactrum halimedae</name>
    <dbReference type="NCBI Taxonomy" id="1444977"/>
    <lineage>
        <taxon>Bacteria</taxon>
        <taxon>Pseudomonadati</taxon>
        <taxon>Pseudomonadota</taxon>
        <taxon>Gammaproteobacteria</taxon>
        <taxon>Cellvibrionales</taxon>
        <taxon>Cellvibrionaceae</taxon>
        <taxon>Marinibactrum</taxon>
    </lineage>
</organism>
<evidence type="ECO:0000256" key="3">
    <source>
        <dbReference type="ARBA" id="ARBA00012891"/>
    </source>
</evidence>
<keyword evidence="5" id="KW-0460">Magnesium</keyword>
<evidence type="ECO:0000256" key="5">
    <source>
        <dbReference type="ARBA" id="ARBA00022842"/>
    </source>
</evidence>
<dbReference type="InterPro" id="IPR000380">
    <property type="entry name" value="Topo_IA"/>
</dbReference>
<sequence length="684" mass="76240">MIVYIAEKPSLGRAIAEVLPKPLVKSEGFVTAADGTVVTWCIGHLLEQAEPEVYNSEFKKWSHTHLPIIPHPWKLTTKASTAKQLGVVRKLIKKSTGIIHAGDPDREGQLLVDEVIDYVGVSAEKKRKIKRCLIADLNASAVRRSIANLRDNSEFIALSVSALARARADWLFGINLTRAYTLQGQKGGYKGVLSVGRVQTPVLGLVVRRDEEIAQFQSKPFYEVWANLFTENQERFRAKWVPSEHCLPYLDESGRNLSRALAENVVSRISHKPASVVKVEAQPKRIPPPLPHNLSALQIDANKRFGLSAQNVLDAAQSLYEKHKLITYPRSDCRYLPLEHFNDASMVAGVVQGNAKQLGLSALVEVSLSFAQKSRAWNDKKVGAHHAIIPTKKSLSNTQSLTLAERQVYELISRQYLIQFLPDHRFEKTTVTITIEGGKFIATSKQVQVPGWKVLFKAEENEVKGGKDKTLKERENFQWNSDASGSDPFEVNNSQLPALVPGQRLHSEAAEVVEKQTSPPKPYTDATLLGAMTGIAKYVKDPALKKVLRETDGLGTEATRAGIIELLFRRGFLERQGKAVRATDSGQAFIRALPERITLPDMTAQWEFQLSAISEQRSTYDSMITPLIEQVGTLVLESQTVIPEGLRGLGDQKATYSKRTTYKRKKANTATGQRKPRKKRKKSY</sequence>
<comment type="caution">
    <text evidence="16">The sequence shown here is derived from an EMBL/GenBank/DDBJ whole genome shotgun (WGS) entry which is preliminary data.</text>
</comment>
<dbReference type="CDD" id="cd00186">
    <property type="entry name" value="TOP1Ac"/>
    <property type="match status" value="1"/>
</dbReference>
<reference evidence="16 17" key="1">
    <citation type="journal article" date="2014" name="Int. J. Syst. Evol. Microbiol.">
        <title>Complete genome sequence of Corynebacterium casei LMG S-19264T (=DSM 44701T), isolated from a smear-ripened cheese.</title>
        <authorList>
            <consortium name="US DOE Joint Genome Institute (JGI-PGF)"/>
            <person name="Walter F."/>
            <person name="Albersmeier A."/>
            <person name="Kalinowski J."/>
            <person name="Ruckert C."/>
        </authorList>
    </citation>
    <scope>NUCLEOTIDE SEQUENCE [LARGE SCALE GENOMIC DNA]</scope>
    <source>
        <strain evidence="16 17">NBRC 110095</strain>
    </source>
</reference>
<feature type="compositionally biased region" description="Basic residues" evidence="13">
    <location>
        <begin position="674"/>
        <end position="684"/>
    </location>
</feature>
<dbReference type="InterPro" id="IPR013497">
    <property type="entry name" value="Topo_IA_cen"/>
</dbReference>
<dbReference type="InterPro" id="IPR013824">
    <property type="entry name" value="Topo_IA_cen_sub1"/>
</dbReference>
<dbReference type="GO" id="GO:0006281">
    <property type="term" value="P:DNA repair"/>
    <property type="evidence" value="ECO:0007669"/>
    <property type="project" value="TreeGrafter"/>
</dbReference>
<dbReference type="Proteomes" id="UP001156870">
    <property type="component" value="Unassembled WGS sequence"/>
</dbReference>
<proteinExistence type="inferred from homology"/>
<feature type="domain" description="Topo IA-type catalytic" evidence="15">
    <location>
        <begin position="155"/>
        <end position="635"/>
    </location>
</feature>
<dbReference type="EC" id="5.6.2.1" evidence="3"/>
<dbReference type="InterPro" id="IPR005738">
    <property type="entry name" value="TopoIII"/>
</dbReference>
<evidence type="ECO:0000313" key="17">
    <source>
        <dbReference type="Proteomes" id="UP001156870"/>
    </source>
</evidence>
<dbReference type="InterPro" id="IPR003601">
    <property type="entry name" value="Topo_IA_2"/>
</dbReference>
<dbReference type="SUPFAM" id="SSF56712">
    <property type="entry name" value="Prokaryotic type I DNA topoisomerase"/>
    <property type="match status" value="1"/>
</dbReference>
<dbReference type="GO" id="GO:0003677">
    <property type="term" value="F:DNA binding"/>
    <property type="evidence" value="ECO:0007669"/>
    <property type="project" value="UniProtKB-KW"/>
</dbReference>
<evidence type="ECO:0000259" key="15">
    <source>
        <dbReference type="PROSITE" id="PS52039"/>
    </source>
</evidence>
<dbReference type="GO" id="GO:0043597">
    <property type="term" value="C:cytoplasmic replication fork"/>
    <property type="evidence" value="ECO:0007669"/>
    <property type="project" value="TreeGrafter"/>
</dbReference>
<keyword evidence="7" id="KW-0238">DNA-binding</keyword>
<dbReference type="FunFam" id="3.40.50.140:FF:000004">
    <property type="entry name" value="DNA topoisomerase 3"/>
    <property type="match status" value="1"/>
</dbReference>
<dbReference type="SMART" id="SM00436">
    <property type="entry name" value="TOP1Bc"/>
    <property type="match status" value="1"/>
</dbReference>
<dbReference type="InterPro" id="IPR023406">
    <property type="entry name" value="Topo_IA_AS"/>
</dbReference>
<evidence type="ECO:0000256" key="11">
    <source>
        <dbReference type="ARBA" id="ARBA00032235"/>
    </source>
</evidence>
<evidence type="ECO:0000259" key="14">
    <source>
        <dbReference type="PROSITE" id="PS50880"/>
    </source>
</evidence>
<dbReference type="Gene3D" id="1.10.290.10">
    <property type="entry name" value="Topoisomerase I, domain 4"/>
    <property type="match status" value="1"/>
</dbReference>
<comment type="catalytic activity">
    <reaction evidence="1">
        <text>ATP-independent breakage of single-stranded DNA, followed by passage and rejoining.</text>
        <dbReference type="EC" id="5.6.2.1"/>
    </reaction>
</comment>
<name>A0AA37T663_9GAMM</name>
<dbReference type="GO" id="GO:0003917">
    <property type="term" value="F:DNA topoisomerase type I (single strand cut, ATP-independent) activity"/>
    <property type="evidence" value="ECO:0007669"/>
    <property type="project" value="UniProtKB-EC"/>
</dbReference>
<gene>
    <name evidence="16" type="primary">topB</name>
    <name evidence="16" type="ORF">GCM10007877_33640</name>
</gene>
<evidence type="ECO:0000256" key="12">
    <source>
        <dbReference type="ARBA" id="ARBA00032877"/>
    </source>
</evidence>
<evidence type="ECO:0000313" key="16">
    <source>
        <dbReference type="EMBL" id="GLS27645.1"/>
    </source>
</evidence>
<dbReference type="NCBIfam" id="TIGR01056">
    <property type="entry name" value="topB"/>
    <property type="match status" value="1"/>
</dbReference>
<dbReference type="Gene3D" id="1.10.460.10">
    <property type="entry name" value="Topoisomerase I, domain 2"/>
    <property type="match status" value="1"/>
</dbReference>
<dbReference type="Pfam" id="PF01131">
    <property type="entry name" value="Topoisom_bac"/>
    <property type="match status" value="1"/>
</dbReference>
<dbReference type="Gene3D" id="2.70.20.10">
    <property type="entry name" value="Topoisomerase I, domain 3"/>
    <property type="match status" value="1"/>
</dbReference>
<evidence type="ECO:0000256" key="7">
    <source>
        <dbReference type="ARBA" id="ARBA00023125"/>
    </source>
</evidence>
<keyword evidence="8" id="KW-0413">Isomerase</keyword>
<dbReference type="InterPro" id="IPR034144">
    <property type="entry name" value="TOPRIM_TopoIII"/>
</dbReference>
<dbReference type="Pfam" id="PF01751">
    <property type="entry name" value="Toprim"/>
    <property type="match status" value="1"/>
</dbReference>
<dbReference type="PROSITE" id="PS00396">
    <property type="entry name" value="TOPO_IA_1"/>
    <property type="match status" value="1"/>
</dbReference>
<evidence type="ECO:0000256" key="2">
    <source>
        <dbReference type="ARBA" id="ARBA00009446"/>
    </source>
</evidence>
<evidence type="ECO:0000256" key="6">
    <source>
        <dbReference type="ARBA" id="ARBA00023029"/>
    </source>
</evidence>
<protein>
    <recommendedName>
        <fullName evidence="3">DNA topoisomerase</fullName>
        <ecNumber evidence="3">5.6.2.1</ecNumber>
    </recommendedName>
    <alternativeName>
        <fullName evidence="12">Omega-protein</fullName>
    </alternativeName>
    <alternativeName>
        <fullName evidence="11">Relaxing enzyme</fullName>
    </alternativeName>
    <alternativeName>
        <fullName evidence="9">Swivelase</fullName>
    </alternativeName>
    <alternativeName>
        <fullName evidence="10">Untwisting enzyme</fullName>
    </alternativeName>
</protein>
<evidence type="ECO:0000256" key="9">
    <source>
        <dbReference type="ARBA" id="ARBA00030003"/>
    </source>
</evidence>
<dbReference type="PRINTS" id="PR00417">
    <property type="entry name" value="PRTPISMRASEI"/>
</dbReference>
<accession>A0AA37T663</accession>
<dbReference type="SMART" id="SM00437">
    <property type="entry name" value="TOP1Ac"/>
    <property type="match status" value="1"/>
</dbReference>
<dbReference type="PROSITE" id="PS50880">
    <property type="entry name" value="TOPRIM"/>
    <property type="match status" value="1"/>
</dbReference>
<dbReference type="GO" id="GO:0006265">
    <property type="term" value="P:DNA topological change"/>
    <property type="evidence" value="ECO:0007669"/>
    <property type="project" value="InterPro"/>
</dbReference>
<comment type="similarity">
    <text evidence="2">Belongs to the type IA topoisomerase family.</text>
</comment>
<evidence type="ECO:0000256" key="10">
    <source>
        <dbReference type="ARBA" id="ARBA00031985"/>
    </source>
</evidence>